<dbReference type="PANTHER" id="PTHR11616:SF326">
    <property type="entry name" value="SODIUM-DEPENDENT TRANSPORTER SNF-5"/>
    <property type="match status" value="1"/>
</dbReference>
<feature type="transmembrane region" description="Helical" evidence="8">
    <location>
        <begin position="115"/>
        <end position="139"/>
    </location>
</feature>
<dbReference type="InterPro" id="IPR037272">
    <property type="entry name" value="SNS_sf"/>
</dbReference>
<dbReference type="PANTHER" id="PTHR11616">
    <property type="entry name" value="SODIUM/CHLORIDE DEPENDENT TRANSPORTER"/>
    <property type="match status" value="1"/>
</dbReference>
<keyword evidence="6 8" id="KW-0472">Membrane</keyword>
<evidence type="ECO:0000256" key="7">
    <source>
        <dbReference type="PIRSR" id="PIRSR600175-2"/>
    </source>
</evidence>
<keyword evidence="2" id="KW-0813">Transport</keyword>
<dbReference type="GO" id="GO:0005886">
    <property type="term" value="C:plasma membrane"/>
    <property type="evidence" value="ECO:0007669"/>
    <property type="project" value="TreeGrafter"/>
</dbReference>
<evidence type="ECO:0000313" key="10">
    <source>
        <dbReference type="WBParaSite" id="ACRNAN_Path_127.g449.t1"/>
    </source>
</evidence>
<evidence type="ECO:0000256" key="2">
    <source>
        <dbReference type="ARBA" id="ARBA00022448"/>
    </source>
</evidence>
<evidence type="ECO:0000313" key="9">
    <source>
        <dbReference type="Proteomes" id="UP000887540"/>
    </source>
</evidence>
<feature type="disulfide bond" evidence="7">
    <location>
        <begin position="9"/>
        <end position="18"/>
    </location>
</feature>
<dbReference type="SUPFAM" id="SSF161070">
    <property type="entry name" value="SNF-like"/>
    <property type="match status" value="1"/>
</dbReference>
<evidence type="ECO:0000256" key="6">
    <source>
        <dbReference type="ARBA" id="ARBA00023136"/>
    </source>
</evidence>
<comment type="subcellular location">
    <subcellularLocation>
        <location evidence="1">Membrane</location>
        <topology evidence="1">Multi-pass membrane protein</topology>
    </subcellularLocation>
</comment>
<dbReference type="WBParaSite" id="ACRNAN_Path_127.g449.t1">
    <property type="protein sequence ID" value="ACRNAN_Path_127.g449.t1"/>
    <property type="gene ID" value="ACRNAN_Path_127.g449"/>
</dbReference>
<dbReference type="Pfam" id="PF00209">
    <property type="entry name" value="SNF"/>
    <property type="match status" value="1"/>
</dbReference>
<evidence type="ECO:0000256" key="4">
    <source>
        <dbReference type="ARBA" id="ARBA00022847"/>
    </source>
</evidence>
<name>A0A914BYH2_9BILA</name>
<keyword evidence="3 8" id="KW-0812">Transmembrane</keyword>
<keyword evidence="7" id="KW-1015">Disulfide bond</keyword>
<evidence type="ECO:0000256" key="3">
    <source>
        <dbReference type="ARBA" id="ARBA00022692"/>
    </source>
</evidence>
<reference evidence="10" key="1">
    <citation type="submission" date="2022-11" db="UniProtKB">
        <authorList>
            <consortium name="WormBaseParasite"/>
        </authorList>
    </citation>
    <scope>IDENTIFICATION</scope>
</reference>
<sequence>MNDFNSIYCSSGLENERCTMENSQESFFFNKTCYLMSDQVILAVKNETFQKFGAINPTEEFFENYVLEKTATMEEIGGINWKLCIALAIAWLITALVLVKGVAMIGRAAVITATVPYVIITILFIRSGVAVFSTLGFVANQLNMDIKQVVQSGLGLAFVAYPEAMSPILLLMEISLVMYIYGCREYMKDLRTMFGDPKHLLGKFFGPSGHYIRIMWTIVSPVVAIVID</sequence>
<evidence type="ECO:0000256" key="5">
    <source>
        <dbReference type="ARBA" id="ARBA00022989"/>
    </source>
</evidence>
<evidence type="ECO:0000256" key="8">
    <source>
        <dbReference type="SAM" id="Phobius"/>
    </source>
</evidence>
<evidence type="ECO:0000256" key="1">
    <source>
        <dbReference type="ARBA" id="ARBA00004141"/>
    </source>
</evidence>
<feature type="transmembrane region" description="Helical" evidence="8">
    <location>
        <begin position="159"/>
        <end position="181"/>
    </location>
</feature>
<dbReference type="AlphaFoldDB" id="A0A914BYH2"/>
<dbReference type="InterPro" id="IPR000175">
    <property type="entry name" value="Na/ntran_symport"/>
</dbReference>
<dbReference type="GO" id="GO:0043005">
    <property type="term" value="C:neuron projection"/>
    <property type="evidence" value="ECO:0007669"/>
    <property type="project" value="TreeGrafter"/>
</dbReference>
<keyword evidence="5 8" id="KW-1133">Transmembrane helix</keyword>
<dbReference type="PROSITE" id="PS50267">
    <property type="entry name" value="NA_NEUROTRAN_SYMP_3"/>
    <property type="match status" value="1"/>
</dbReference>
<feature type="transmembrane region" description="Helical" evidence="8">
    <location>
        <begin position="79"/>
        <end position="103"/>
    </location>
</feature>
<dbReference type="Proteomes" id="UP000887540">
    <property type="component" value="Unplaced"/>
</dbReference>
<proteinExistence type="predicted"/>
<keyword evidence="9" id="KW-1185">Reference proteome</keyword>
<accession>A0A914BYH2</accession>
<protein>
    <submittedName>
        <fullName evidence="10">Uncharacterized protein</fullName>
    </submittedName>
</protein>
<dbReference type="GO" id="GO:0005332">
    <property type="term" value="F:gamma-aminobutyric acid:sodium:chloride symporter activity"/>
    <property type="evidence" value="ECO:0007669"/>
    <property type="project" value="TreeGrafter"/>
</dbReference>
<organism evidence="9 10">
    <name type="scientific">Acrobeloides nanus</name>
    <dbReference type="NCBI Taxonomy" id="290746"/>
    <lineage>
        <taxon>Eukaryota</taxon>
        <taxon>Metazoa</taxon>
        <taxon>Ecdysozoa</taxon>
        <taxon>Nematoda</taxon>
        <taxon>Chromadorea</taxon>
        <taxon>Rhabditida</taxon>
        <taxon>Tylenchina</taxon>
        <taxon>Cephalobomorpha</taxon>
        <taxon>Cephaloboidea</taxon>
        <taxon>Cephalobidae</taxon>
        <taxon>Acrobeloides</taxon>
    </lineage>
</organism>
<keyword evidence="4" id="KW-0769">Symport</keyword>